<evidence type="ECO:0000256" key="1">
    <source>
        <dbReference type="SAM" id="MobiDB-lite"/>
    </source>
</evidence>
<evidence type="ECO:0000313" key="4">
    <source>
        <dbReference type="Proteomes" id="UP001365542"/>
    </source>
</evidence>
<feature type="region of interest" description="Disordered" evidence="1">
    <location>
        <begin position="65"/>
        <end position="96"/>
    </location>
</feature>
<gene>
    <name evidence="3" type="ORF">TWF694_005982</name>
</gene>
<sequence length="96" mass="10227">MEPSATTDSSAIQTYKNEVDNYVKNGLNLSTNAKIGIGVGASIIALGVIGMVIFIVVTQCRSKKLGENEEGGMSSDDLSEEEKAAEARRMEALNNM</sequence>
<keyword evidence="2" id="KW-0472">Membrane</keyword>
<dbReference type="Proteomes" id="UP001365542">
    <property type="component" value="Unassembled WGS sequence"/>
</dbReference>
<proteinExistence type="predicted"/>
<accession>A0AAV9WRR7</accession>
<evidence type="ECO:0000256" key="2">
    <source>
        <dbReference type="SAM" id="Phobius"/>
    </source>
</evidence>
<reference evidence="3 4" key="1">
    <citation type="submission" date="2019-10" db="EMBL/GenBank/DDBJ databases">
        <authorList>
            <person name="Palmer J.M."/>
        </authorList>
    </citation>
    <scope>NUCLEOTIDE SEQUENCE [LARGE SCALE GENOMIC DNA]</scope>
    <source>
        <strain evidence="3 4">TWF694</strain>
    </source>
</reference>
<keyword evidence="2" id="KW-0812">Transmembrane</keyword>
<protein>
    <submittedName>
        <fullName evidence="3">Uncharacterized protein</fullName>
    </submittedName>
</protein>
<dbReference type="EMBL" id="JAVHJO010000019">
    <property type="protein sequence ID" value="KAK6523084.1"/>
    <property type="molecule type" value="Genomic_DNA"/>
</dbReference>
<feature type="transmembrane region" description="Helical" evidence="2">
    <location>
        <begin position="35"/>
        <end position="57"/>
    </location>
</feature>
<name>A0AAV9WRR7_9PEZI</name>
<keyword evidence="2" id="KW-1133">Transmembrane helix</keyword>
<organism evidence="3 4">
    <name type="scientific">Orbilia ellipsospora</name>
    <dbReference type="NCBI Taxonomy" id="2528407"/>
    <lineage>
        <taxon>Eukaryota</taxon>
        <taxon>Fungi</taxon>
        <taxon>Dikarya</taxon>
        <taxon>Ascomycota</taxon>
        <taxon>Pezizomycotina</taxon>
        <taxon>Orbiliomycetes</taxon>
        <taxon>Orbiliales</taxon>
        <taxon>Orbiliaceae</taxon>
        <taxon>Orbilia</taxon>
    </lineage>
</organism>
<evidence type="ECO:0000313" key="3">
    <source>
        <dbReference type="EMBL" id="KAK6523084.1"/>
    </source>
</evidence>
<feature type="compositionally biased region" description="Basic and acidic residues" evidence="1">
    <location>
        <begin position="81"/>
        <end position="96"/>
    </location>
</feature>
<keyword evidence="4" id="KW-1185">Reference proteome</keyword>
<dbReference type="AlphaFoldDB" id="A0AAV9WRR7"/>
<comment type="caution">
    <text evidence="3">The sequence shown here is derived from an EMBL/GenBank/DDBJ whole genome shotgun (WGS) entry which is preliminary data.</text>
</comment>